<evidence type="ECO:0000256" key="2">
    <source>
        <dbReference type="ARBA" id="ARBA00008290"/>
    </source>
</evidence>
<dbReference type="PANTHER" id="PTHR28570:SF2">
    <property type="entry name" value="M18 FAMILY AMINOPEPTIDASE 1-RELATED"/>
    <property type="match status" value="1"/>
</dbReference>
<protein>
    <submittedName>
        <fullName evidence="10">Putative aminopeptidase 1</fullName>
    </submittedName>
</protein>
<evidence type="ECO:0000256" key="6">
    <source>
        <dbReference type="ARBA" id="ARBA00022801"/>
    </source>
</evidence>
<evidence type="ECO:0000256" key="8">
    <source>
        <dbReference type="ARBA" id="ARBA00023049"/>
    </source>
</evidence>
<dbReference type="Pfam" id="PF02127">
    <property type="entry name" value="Peptidase_M18"/>
    <property type="match status" value="1"/>
</dbReference>
<evidence type="ECO:0000256" key="5">
    <source>
        <dbReference type="ARBA" id="ARBA00022723"/>
    </source>
</evidence>
<sequence>MSSFLQTIPNGTFGLKKTRLISSLSTKNPLNNVLYNKIKLSNSLHLATEASLNKIRLNSDTNLNSLNNQRFMATTSESKKSVANELKEKLFYKRKNTGLTFKDEEIKAADEYNEDYKEFLANSKIEREFASNAMERAKAKGFKEYTPGMKLKSGDKIFVNNRGKAVILAIIGEEPVKEGVHICAAHIDSPRLDLKQCPLYEDNEIALFKTHYYGGIRKYQWAVIPLALHGVVYRKDGSVVQVKIGEDEKDPVFCVTDLLPHLGQEQNKRSLAEGIKGEELNVVVGSRPFRDDDASERVKLNIIKLLNEKYGIIEEDFLSAELEVVPAFKPQDVGFDRSLVGAYGQDDKVCSFACLRAILDIDTVPKKTAVVCLADKEEIGSEGNTGLKSSFLKYFIHDIAEEFGCKGRHVLSKSECLSADVTVAVDPTFASVTEKRNACYINCGVGICKYTGARGKSGSNDAHAEFAGRIRSLMDKHGVSWQTGELGRVDLGGGGTVAAFVADLDINTIDVGVPLLCMHAPFELSSKFDNYSAYRCYNVFMSEK</sequence>
<dbReference type="STRING" id="1754192.A0A1Y1VRA7"/>
<reference evidence="10 11" key="2">
    <citation type="submission" date="2016-08" db="EMBL/GenBank/DDBJ databases">
        <title>Pervasive Adenine N6-methylation of Active Genes in Fungi.</title>
        <authorList>
            <consortium name="DOE Joint Genome Institute"/>
            <person name="Mondo S.J."/>
            <person name="Dannebaum R.O."/>
            <person name="Kuo R.C."/>
            <person name="Labutti K."/>
            <person name="Haridas S."/>
            <person name="Kuo A."/>
            <person name="Salamov A."/>
            <person name="Ahrendt S.R."/>
            <person name="Lipzen A."/>
            <person name="Sullivan W."/>
            <person name="Andreopoulos W.B."/>
            <person name="Clum A."/>
            <person name="Lindquist E."/>
            <person name="Daum C."/>
            <person name="Ramamoorthy G.K."/>
            <person name="Gryganskyi A."/>
            <person name="Culley D."/>
            <person name="Magnuson J.K."/>
            <person name="James T.Y."/>
            <person name="O'Malley M.A."/>
            <person name="Stajich J.E."/>
            <person name="Spatafora J.W."/>
            <person name="Visel A."/>
            <person name="Grigoriev I.V."/>
        </authorList>
    </citation>
    <scope>NUCLEOTIDE SEQUENCE [LARGE SCALE GENOMIC DNA]</scope>
    <source>
        <strain evidence="10 11">S4</strain>
    </source>
</reference>
<dbReference type="OrthoDB" id="9880441at2759"/>
<reference evidence="10 11" key="1">
    <citation type="submission" date="2016-08" db="EMBL/GenBank/DDBJ databases">
        <title>A Parts List for Fungal Cellulosomes Revealed by Comparative Genomics.</title>
        <authorList>
            <consortium name="DOE Joint Genome Institute"/>
            <person name="Haitjema C.H."/>
            <person name="Gilmore S.P."/>
            <person name="Henske J.K."/>
            <person name="Solomon K.V."/>
            <person name="De Groot R."/>
            <person name="Kuo A."/>
            <person name="Mondo S.J."/>
            <person name="Salamov A.A."/>
            <person name="Labutti K."/>
            <person name="Zhao Z."/>
            <person name="Chiniquy J."/>
            <person name="Barry K."/>
            <person name="Brewer H.M."/>
            <person name="Purvine S.O."/>
            <person name="Wright A.T."/>
            <person name="Boxma B."/>
            <person name="Van Alen T."/>
            <person name="Hackstein J.H."/>
            <person name="Baker S.E."/>
            <person name="Grigoriev I.V."/>
            <person name="O'Malley M.A."/>
        </authorList>
    </citation>
    <scope>NUCLEOTIDE SEQUENCE [LARGE SCALE GENOMIC DNA]</scope>
    <source>
        <strain evidence="10 11">S4</strain>
    </source>
</reference>
<dbReference type="GO" id="GO:0008237">
    <property type="term" value="F:metallopeptidase activity"/>
    <property type="evidence" value="ECO:0007669"/>
    <property type="project" value="UniProtKB-KW"/>
</dbReference>
<dbReference type="Gene3D" id="3.40.630.10">
    <property type="entry name" value="Zn peptidases"/>
    <property type="match status" value="1"/>
</dbReference>
<proteinExistence type="inferred from homology"/>
<keyword evidence="7 9" id="KW-0862">Zinc</keyword>
<dbReference type="Proteomes" id="UP000193944">
    <property type="component" value="Unassembled WGS sequence"/>
</dbReference>
<evidence type="ECO:0000313" key="11">
    <source>
        <dbReference type="Proteomes" id="UP000193944"/>
    </source>
</evidence>
<evidence type="ECO:0000256" key="3">
    <source>
        <dbReference type="ARBA" id="ARBA00022438"/>
    </source>
</evidence>
<dbReference type="PANTHER" id="PTHR28570">
    <property type="entry name" value="ASPARTYL AMINOPEPTIDASE"/>
    <property type="match status" value="1"/>
</dbReference>
<evidence type="ECO:0000313" key="10">
    <source>
        <dbReference type="EMBL" id="ORX63713.1"/>
    </source>
</evidence>
<evidence type="ECO:0000256" key="9">
    <source>
        <dbReference type="RuleBase" id="RU004386"/>
    </source>
</evidence>
<keyword evidence="11" id="KW-1185">Reference proteome</keyword>
<evidence type="ECO:0000256" key="4">
    <source>
        <dbReference type="ARBA" id="ARBA00022670"/>
    </source>
</evidence>
<accession>A0A1Y1VRA7</accession>
<dbReference type="InterPro" id="IPR001948">
    <property type="entry name" value="Peptidase_M18"/>
</dbReference>
<dbReference type="FunFam" id="2.30.250.10:FF:000006">
    <property type="entry name" value="Probable M18 family aminopeptidase 1"/>
    <property type="match status" value="1"/>
</dbReference>
<dbReference type="GO" id="GO:0008270">
    <property type="term" value="F:zinc ion binding"/>
    <property type="evidence" value="ECO:0007669"/>
    <property type="project" value="InterPro"/>
</dbReference>
<gene>
    <name evidence="10" type="ORF">BCR32DRAFT_298339</name>
</gene>
<dbReference type="EMBL" id="MCFG01000594">
    <property type="protein sequence ID" value="ORX63713.1"/>
    <property type="molecule type" value="Genomic_DNA"/>
</dbReference>
<evidence type="ECO:0000256" key="7">
    <source>
        <dbReference type="ARBA" id="ARBA00022833"/>
    </source>
</evidence>
<keyword evidence="5 9" id="KW-0479">Metal-binding</keyword>
<comment type="caution">
    <text evidence="10">The sequence shown here is derived from an EMBL/GenBank/DDBJ whole genome shotgun (WGS) entry which is preliminary data.</text>
</comment>
<dbReference type="GO" id="GO:0004177">
    <property type="term" value="F:aminopeptidase activity"/>
    <property type="evidence" value="ECO:0007669"/>
    <property type="project" value="UniProtKB-KW"/>
</dbReference>
<organism evidence="10 11">
    <name type="scientific">Anaeromyces robustus</name>
    <dbReference type="NCBI Taxonomy" id="1754192"/>
    <lineage>
        <taxon>Eukaryota</taxon>
        <taxon>Fungi</taxon>
        <taxon>Fungi incertae sedis</taxon>
        <taxon>Chytridiomycota</taxon>
        <taxon>Chytridiomycota incertae sedis</taxon>
        <taxon>Neocallimastigomycetes</taxon>
        <taxon>Neocallimastigales</taxon>
        <taxon>Neocallimastigaceae</taxon>
        <taxon>Anaeromyces</taxon>
    </lineage>
</organism>
<dbReference type="Gene3D" id="2.30.250.10">
    <property type="entry name" value="Aminopeptidase i, Domain 2"/>
    <property type="match status" value="1"/>
</dbReference>
<evidence type="ECO:0000256" key="1">
    <source>
        <dbReference type="ARBA" id="ARBA00001947"/>
    </source>
</evidence>
<dbReference type="NCBIfam" id="NF002600">
    <property type="entry name" value="PRK02256.1"/>
    <property type="match status" value="1"/>
</dbReference>
<name>A0A1Y1VRA7_9FUNG</name>
<dbReference type="GO" id="GO:0006508">
    <property type="term" value="P:proteolysis"/>
    <property type="evidence" value="ECO:0007669"/>
    <property type="project" value="UniProtKB-KW"/>
</dbReference>
<comment type="cofactor">
    <cofactor evidence="1">
        <name>Zn(2+)</name>
        <dbReference type="ChEBI" id="CHEBI:29105"/>
    </cofactor>
</comment>
<dbReference type="GO" id="GO:0005737">
    <property type="term" value="C:cytoplasm"/>
    <property type="evidence" value="ECO:0007669"/>
    <property type="project" value="UniProtKB-ARBA"/>
</dbReference>
<dbReference type="InterPro" id="IPR023358">
    <property type="entry name" value="Peptidase_M18_dom2"/>
</dbReference>
<dbReference type="SUPFAM" id="SSF53187">
    <property type="entry name" value="Zn-dependent exopeptidases"/>
    <property type="match status" value="1"/>
</dbReference>
<dbReference type="PRINTS" id="PR00932">
    <property type="entry name" value="AMINO1PTASE"/>
</dbReference>
<dbReference type="SUPFAM" id="SSF101821">
    <property type="entry name" value="Aminopeptidase/glucanase lid domain"/>
    <property type="match status" value="1"/>
</dbReference>
<keyword evidence="3 9" id="KW-0031">Aminopeptidase</keyword>
<keyword evidence="6 9" id="KW-0378">Hydrolase</keyword>
<comment type="similarity">
    <text evidence="2 9">Belongs to the peptidase M18 family.</text>
</comment>
<keyword evidence="8 9" id="KW-0482">Metalloprotease</keyword>
<dbReference type="AlphaFoldDB" id="A0A1Y1VRA7"/>
<keyword evidence="4 9" id="KW-0645">Protease</keyword>